<dbReference type="InterPro" id="IPR036162">
    <property type="entry name" value="Resolvase-like_N_sf"/>
</dbReference>
<dbReference type="Gene3D" id="3.40.50.1390">
    <property type="entry name" value="Resolvase, N-terminal catalytic domain"/>
    <property type="match status" value="1"/>
</dbReference>
<dbReference type="EMBL" id="CAADFD010000007">
    <property type="protein sequence ID" value="VFJ50420.1"/>
    <property type="molecule type" value="Genomic_DNA"/>
</dbReference>
<feature type="domain" description="Resolvase/invertase-type recombinase catalytic" evidence="1">
    <location>
        <begin position="1"/>
        <end position="96"/>
    </location>
</feature>
<sequence length="152" mass="17069">MAERKLGEIVENAQGEDVLVFAEISRIGRTTLQVLEVLEQCAEKGVEVHIAKQKMVLDSSQPSRIITIVFGMVAEIDREFISTRTKEALAQRKASGKALGRPKGKAGHVRLDDKEKEIRGYIEKGISKRDIAKLMECSPTTLYEFLERRKIA</sequence>
<dbReference type="GO" id="GO:0003677">
    <property type="term" value="F:DNA binding"/>
    <property type="evidence" value="ECO:0007669"/>
    <property type="project" value="InterPro"/>
</dbReference>
<dbReference type="PANTHER" id="PTHR30461:SF19">
    <property type="entry name" value="SITE-SPECIFIC RECOMBINASE RESOLVASE FAMILY"/>
    <property type="match status" value="1"/>
</dbReference>
<evidence type="ECO:0000259" key="1">
    <source>
        <dbReference type="PROSITE" id="PS51736"/>
    </source>
</evidence>
<accession>A0A450SD44</accession>
<dbReference type="InterPro" id="IPR050639">
    <property type="entry name" value="SSR_resolvase"/>
</dbReference>
<dbReference type="PANTHER" id="PTHR30461">
    <property type="entry name" value="DNA-INVERTASE FROM LAMBDOID PROPHAGE"/>
    <property type="match status" value="1"/>
</dbReference>
<dbReference type="SMART" id="SM00857">
    <property type="entry name" value="Resolvase"/>
    <property type="match status" value="1"/>
</dbReference>
<dbReference type="InterPro" id="IPR006119">
    <property type="entry name" value="Resolv_N"/>
</dbReference>
<dbReference type="SUPFAM" id="SSF53041">
    <property type="entry name" value="Resolvase-like"/>
    <property type="match status" value="1"/>
</dbReference>
<gene>
    <name evidence="2" type="ORF">BECKFW1821B_GA0114236_10071</name>
</gene>
<organism evidence="2">
    <name type="scientific">Candidatus Kentrum sp. FW</name>
    <dbReference type="NCBI Taxonomy" id="2126338"/>
    <lineage>
        <taxon>Bacteria</taxon>
        <taxon>Pseudomonadati</taxon>
        <taxon>Pseudomonadota</taxon>
        <taxon>Gammaproteobacteria</taxon>
        <taxon>Candidatus Kentrum</taxon>
    </lineage>
</organism>
<dbReference type="Pfam" id="PF00239">
    <property type="entry name" value="Resolvase"/>
    <property type="match status" value="1"/>
</dbReference>
<reference evidence="2" key="1">
    <citation type="submission" date="2019-02" db="EMBL/GenBank/DDBJ databases">
        <authorList>
            <person name="Gruber-Vodicka R. H."/>
            <person name="Seah K. B. B."/>
        </authorList>
    </citation>
    <scope>NUCLEOTIDE SEQUENCE</scope>
    <source>
        <strain evidence="2">BECK_BZ106</strain>
    </source>
</reference>
<evidence type="ECO:0000313" key="2">
    <source>
        <dbReference type="EMBL" id="VFJ50420.1"/>
    </source>
</evidence>
<dbReference type="PROSITE" id="PS51736">
    <property type="entry name" value="RECOMBINASES_3"/>
    <property type="match status" value="1"/>
</dbReference>
<dbReference type="GO" id="GO:0000150">
    <property type="term" value="F:DNA strand exchange activity"/>
    <property type="evidence" value="ECO:0007669"/>
    <property type="project" value="InterPro"/>
</dbReference>
<name>A0A450SD44_9GAMM</name>
<protein>
    <submittedName>
        <fullName evidence="2">Resolvase, N terminal domain</fullName>
    </submittedName>
</protein>
<dbReference type="AlphaFoldDB" id="A0A450SD44"/>
<proteinExistence type="predicted"/>